<dbReference type="Pfam" id="PF00075">
    <property type="entry name" value="RNase_H"/>
    <property type="match status" value="1"/>
</dbReference>
<dbReference type="GO" id="GO:0003676">
    <property type="term" value="F:nucleic acid binding"/>
    <property type="evidence" value="ECO:0007669"/>
    <property type="project" value="InterPro"/>
</dbReference>
<dbReference type="GO" id="GO:0004523">
    <property type="term" value="F:RNA-DNA hybrid ribonuclease activity"/>
    <property type="evidence" value="ECO:0007669"/>
    <property type="project" value="InterPro"/>
</dbReference>
<protein>
    <recommendedName>
        <fullName evidence="1">RNase H type-1 domain-containing protein</fullName>
    </recommendedName>
</protein>
<dbReference type="EMBL" id="BGPR01224938">
    <property type="protein sequence ID" value="GBN70043.1"/>
    <property type="molecule type" value="Genomic_DNA"/>
</dbReference>
<gene>
    <name evidence="2" type="ORF">AVEN_91963_1</name>
</gene>
<keyword evidence="3" id="KW-1185">Reference proteome</keyword>
<accession>A0A4Y2R348</accession>
<dbReference type="AlphaFoldDB" id="A0A4Y2R348"/>
<sequence length="167" mass="18955">MTTNEREHFGKYHQLLLSEIQLHTRVLNLNEKLNDNPFAGSVGFSVSILKEEIQQDIFSFKLDLRNTVFQAELAALGEAATWAVKTINEINIFTDSRSSIDALKSHRTKSKFVNSTKEKFRLAEGLLGLDSVKSHVGIPGHELADYFAKLAYVLMGKLRIFLYRILL</sequence>
<comment type="caution">
    <text evidence="2">The sequence shown here is derived from an EMBL/GenBank/DDBJ whole genome shotgun (WGS) entry which is preliminary data.</text>
</comment>
<dbReference type="OrthoDB" id="6497161at2759"/>
<dbReference type="InterPro" id="IPR012337">
    <property type="entry name" value="RNaseH-like_sf"/>
</dbReference>
<evidence type="ECO:0000313" key="2">
    <source>
        <dbReference type="EMBL" id="GBN70043.1"/>
    </source>
</evidence>
<dbReference type="Gene3D" id="3.30.420.10">
    <property type="entry name" value="Ribonuclease H-like superfamily/Ribonuclease H"/>
    <property type="match status" value="1"/>
</dbReference>
<dbReference type="InterPro" id="IPR002156">
    <property type="entry name" value="RNaseH_domain"/>
</dbReference>
<proteinExistence type="predicted"/>
<name>A0A4Y2R348_ARAVE</name>
<dbReference type="InterPro" id="IPR036397">
    <property type="entry name" value="RNaseH_sf"/>
</dbReference>
<feature type="domain" description="RNase H type-1" evidence="1">
    <location>
        <begin position="36"/>
        <end position="150"/>
    </location>
</feature>
<dbReference type="Proteomes" id="UP000499080">
    <property type="component" value="Unassembled WGS sequence"/>
</dbReference>
<organism evidence="2 3">
    <name type="scientific">Araneus ventricosus</name>
    <name type="common">Orbweaver spider</name>
    <name type="synonym">Epeira ventricosa</name>
    <dbReference type="NCBI Taxonomy" id="182803"/>
    <lineage>
        <taxon>Eukaryota</taxon>
        <taxon>Metazoa</taxon>
        <taxon>Ecdysozoa</taxon>
        <taxon>Arthropoda</taxon>
        <taxon>Chelicerata</taxon>
        <taxon>Arachnida</taxon>
        <taxon>Araneae</taxon>
        <taxon>Araneomorphae</taxon>
        <taxon>Entelegynae</taxon>
        <taxon>Araneoidea</taxon>
        <taxon>Araneidae</taxon>
        <taxon>Araneus</taxon>
    </lineage>
</organism>
<dbReference type="SUPFAM" id="SSF53098">
    <property type="entry name" value="Ribonuclease H-like"/>
    <property type="match status" value="1"/>
</dbReference>
<reference evidence="2 3" key="1">
    <citation type="journal article" date="2019" name="Sci. Rep.">
        <title>Orb-weaving spider Araneus ventricosus genome elucidates the spidroin gene catalogue.</title>
        <authorList>
            <person name="Kono N."/>
            <person name="Nakamura H."/>
            <person name="Ohtoshi R."/>
            <person name="Moran D.A.P."/>
            <person name="Shinohara A."/>
            <person name="Yoshida Y."/>
            <person name="Fujiwara M."/>
            <person name="Mori M."/>
            <person name="Tomita M."/>
            <person name="Arakawa K."/>
        </authorList>
    </citation>
    <scope>NUCLEOTIDE SEQUENCE [LARGE SCALE GENOMIC DNA]</scope>
</reference>
<evidence type="ECO:0000259" key="1">
    <source>
        <dbReference type="Pfam" id="PF00075"/>
    </source>
</evidence>
<evidence type="ECO:0000313" key="3">
    <source>
        <dbReference type="Proteomes" id="UP000499080"/>
    </source>
</evidence>